<dbReference type="KEGG" id="soa:G3M56_014175"/>
<gene>
    <name evidence="3" type="ORF">G3M56_014175</name>
</gene>
<dbReference type="GO" id="GO:0005506">
    <property type="term" value="F:iron ion binding"/>
    <property type="evidence" value="ECO:0007669"/>
    <property type="project" value="TreeGrafter"/>
</dbReference>
<dbReference type="InterPro" id="IPR000361">
    <property type="entry name" value="ATAP_core_dom"/>
</dbReference>
<dbReference type="InterPro" id="IPR035903">
    <property type="entry name" value="HesB-like_dom_sf"/>
</dbReference>
<accession>A0A6B3LAN7</accession>
<dbReference type="NCBIfam" id="TIGR00049">
    <property type="entry name" value="iron-sulfur cluster assembly accessory protein"/>
    <property type="match status" value="1"/>
</dbReference>
<dbReference type="GO" id="GO:0051539">
    <property type="term" value="F:4 iron, 4 sulfur cluster binding"/>
    <property type="evidence" value="ECO:0007669"/>
    <property type="project" value="TreeGrafter"/>
</dbReference>
<protein>
    <submittedName>
        <fullName evidence="3">Iron-sulfur cluster assembly accessory protein</fullName>
    </submittedName>
</protein>
<organism evidence="3 4">
    <name type="scientific">Sulfuriroseicoccus oceanibius</name>
    <dbReference type="NCBI Taxonomy" id="2707525"/>
    <lineage>
        <taxon>Bacteria</taxon>
        <taxon>Pseudomonadati</taxon>
        <taxon>Verrucomicrobiota</taxon>
        <taxon>Verrucomicrobiia</taxon>
        <taxon>Verrucomicrobiales</taxon>
        <taxon>Verrucomicrobiaceae</taxon>
        <taxon>Sulfuriroseicoccus</taxon>
    </lineage>
</organism>
<evidence type="ECO:0000256" key="1">
    <source>
        <dbReference type="SAM" id="MobiDB-lite"/>
    </source>
</evidence>
<dbReference type="RefSeq" id="WP_164365386.1">
    <property type="nucleotide sequence ID" value="NZ_CP066776.1"/>
</dbReference>
<dbReference type="InterPro" id="IPR016092">
    <property type="entry name" value="ATAP"/>
</dbReference>
<name>A0A6B3LAN7_9BACT</name>
<feature type="region of interest" description="Disordered" evidence="1">
    <location>
        <begin position="99"/>
        <end position="138"/>
    </location>
</feature>
<dbReference type="AlphaFoldDB" id="A0A6B3LAN7"/>
<dbReference type="EMBL" id="CP066776">
    <property type="protein sequence ID" value="QQL44988.1"/>
    <property type="molecule type" value="Genomic_DNA"/>
</dbReference>
<dbReference type="Proteomes" id="UP000475117">
    <property type="component" value="Chromosome"/>
</dbReference>
<dbReference type="PANTHER" id="PTHR43011">
    <property type="entry name" value="IRON-SULFUR CLUSTER ASSEMBLY 2 HOMOLOG, MITOCHONDRIAL"/>
    <property type="match status" value="1"/>
</dbReference>
<feature type="compositionally biased region" description="Acidic residues" evidence="1">
    <location>
        <begin position="122"/>
        <end position="138"/>
    </location>
</feature>
<evidence type="ECO:0000313" key="4">
    <source>
        <dbReference type="Proteomes" id="UP000475117"/>
    </source>
</evidence>
<dbReference type="InterPro" id="IPR017870">
    <property type="entry name" value="FeS_cluster_insertion_CS"/>
</dbReference>
<sequence>MITISPRAVEELQSIKASKNAPDNHGLRILVQKGGCAGMQYGMKFDAPATDDDITEADGVRVLIDPQSLPYLKGCVLDFSDALSDSGFKINNPNAERSCGCGSSFEPTQTTAEANATPPTDPEIEALECTPDEEDTQS</sequence>
<evidence type="ECO:0000313" key="3">
    <source>
        <dbReference type="EMBL" id="QQL44988.1"/>
    </source>
</evidence>
<reference evidence="3 4" key="1">
    <citation type="submission" date="2020-12" db="EMBL/GenBank/DDBJ databases">
        <title>Sulforoseuscoccus oceanibium gen. nov., sp. nov., a representative of the phylum Verrucomicrobia with special cytoplasmic membrane, and proposal of Sulforoseuscoccusaceae fam. nov.</title>
        <authorList>
            <person name="Xi F."/>
        </authorList>
    </citation>
    <scope>NUCLEOTIDE SEQUENCE [LARGE SCALE GENOMIC DNA]</scope>
    <source>
        <strain evidence="3 4">T37</strain>
    </source>
</reference>
<dbReference type="GO" id="GO:0051537">
    <property type="term" value="F:2 iron, 2 sulfur cluster binding"/>
    <property type="evidence" value="ECO:0007669"/>
    <property type="project" value="UniProtKB-ARBA"/>
</dbReference>
<dbReference type="PROSITE" id="PS01152">
    <property type="entry name" value="HESB"/>
    <property type="match status" value="1"/>
</dbReference>
<dbReference type="Pfam" id="PF01521">
    <property type="entry name" value="Fe-S_biosyn"/>
    <property type="match status" value="1"/>
</dbReference>
<dbReference type="GO" id="GO:0016226">
    <property type="term" value="P:iron-sulfur cluster assembly"/>
    <property type="evidence" value="ECO:0007669"/>
    <property type="project" value="InterPro"/>
</dbReference>
<feature type="domain" description="Core" evidence="2">
    <location>
        <begin position="2"/>
        <end position="102"/>
    </location>
</feature>
<dbReference type="Gene3D" id="2.60.300.12">
    <property type="entry name" value="HesB-like domain"/>
    <property type="match status" value="1"/>
</dbReference>
<keyword evidence="4" id="KW-1185">Reference proteome</keyword>
<dbReference type="SUPFAM" id="SSF89360">
    <property type="entry name" value="HesB-like domain"/>
    <property type="match status" value="1"/>
</dbReference>
<evidence type="ECO:0000259" key="2">
    <source>
        <dbReference type="Pfam" id="PF01521"/>
    </source>
</evidence>
<feature type="compositionally biased region" description="Polar residues" evidence="1">
    <location>
        <begin position="105"/>
        <end position="118"/>
    </location>
</feature>
<dbReference type="PANTHER" id="PTHR43011:SF1">
    <property type="entry name" value="IRON-SULFUR CLUSTER ASSEMBLY 2 HOMOLOG, MITOCHONDRIAL"/>
    <property type="match status" value="1"/>
</dbReference>
<proteinExistence type="predicted"/>